<evidence type="ECO:0000313" key="3">
    <source>
        <dbReference type="Proteomes" id="UP001366503"/>
    </source>
</evidence>
<dbReference type="InterPro" id="IPR001387">
    <property type="entry name" value="Cro/C1-type_HTH"/>
</dbReference>
<keyword evidence="3" id="KW-1185">Reference proteome</keyword>
<dbReference type="EMBL" id="JAPYKO010000009">
    <property type="protein sequence ID" value="MEI9403550.1"/>
    <property type="molecule type" value="Genomic_DNA"/>
</dbReference>
<dbReference type="RefSeq" id="WP_337093927.1">
    <property type="nucleotide sequence ID" value="NZ_JAPYKO010000009.1"/>
</dbReference>
<sequence length="79" mass="8960">MDLRDVLAANLRRLRHAKGLSQDDLAYEANVSRSYLSQIEKGKYYASLGSSSSLQKCFKSRLRNFLGLQPSMGRVSRHL</sequence>
<comment type="caution">
    <text evidence="2">The sequence shown here is derived from an EMBL/GenBank/DDBJ whole genome shotgun (WGS) entry which is preliminary data.</text>
</comment>
<feature type="domain" description="HTH cro/C1-type" evidence="1">
    <location>
        <begin position="11"/>
        <end position="65"/>
    </location>
</feature>
<dbReference type="Pfam" id="PF13560">
    <property type="entry name" value="HTH_31"/>
    <property type="match status" value="1"/>
</dbReference>
<evidence type="ECO:0000313" key="2">
    <source>
        <dbReference type="EMBL" id="MEI9403550.1"/>
    </source>
</evidence>
<dbReference type="Proteomes" id="UP001366503">
    <property type="component" value="Unassembled WGS sequence"/>
</dbReference>
<dbReference type="SMART" id="SM00530">
    <property type="entry name" value="HTH_XRE"/>
    <property type="match status" value="1"/>
</dbReference>
<gene>
    <name evidence="2" type="ORF">O7A05_15445</name>
</gene>
<dbReference type="InterPro" id="IPR010982">
    <property type="entry name" value="Lambda_DNA-bd_dom_sf"/>
</dbReference>
<dbReference type="Gene3D" id="1.10.260.40">
    <property type="entry name" value="lambda repressor-like DNA-binding domains"/>
    <property type="match status" value="1"/>
</dbReference>
<name>A0ABU8KCX7_9HYPH</name>
<dbReference type="CDD" id="cd00093">
    <property type="entry name" value="HTH_XRE"/>
    <property type="match status" value="1"/>
</dbReference>
<reference evidence="2 3" key="1">
    <citation type="submission" date="2022-12" db="EMBL/GenBank/DDBJ databases">
        <authorList>
            <person name="Muema E."/>
        </authorList>
    </citation>
    <scope>NUCLEOTIDE SEQUENCE [LARGE SCALE GENOMIC DNA]</scope>
    <source>
        <strain evidence="3">1330</strain>
    </source>
</reference>
<dbReference type="PROSITE" id="PS50943">
    <property type="entry name" value="HTH_CROC1"/>
    <property type="match status" value="1"/>
</dbReference>
<dbReference type="SUPFAM" id="SSF47413">
    <property type="entry name" value="lambda repressor-like DNA-binding domains"/>
    <property type="match status" value="1"/>
</dbReference>
<proteinExistence type="predicted"/>
<accession>A0ABU8KCX7</accession>
<organism evidence="2 3">
    <name type="scientific">Mesorhizobium argentiipisi</name>
    <dbReference type="NCBI Taxonomy" id="3015175"/>
    <lineage>
        <taxon>Bacteria</taxon>
        <taxon>Pseudomonadati</taxon>
        <taxon>Pseudomonadota</taxon>
        <taxon>Alphaproteobacteria</taxon>
        <taxon>Hyphomicrobiales</taxon>
        <taxon>Phyllobacteriaceae</taxon>
        <taxon>Mesorhizobium</taxon>
    </lineage>
</organism>
<protein>
    <submittedName>
        <fullName evidence="2">Helix-turn-helix transcriptional regulator</fullName>
    </submittedName>
</protein>
<evidence type="ECO:0000259" key="1">
    <source>
        <dbReference type="PROSITE" id="PS50943"/>
    </source>
</evidence>